<dbReference type="EMBL" id="WPHG01000002">
    <property type="protein sequence ID" value="MVA97039.1"/>
    <property type="molecule type" value="Genomic_DNA"/>
</dbReference>
<dbReference type="RefSeq" id="WP_156712038.1">
    <property type="nucleotide sequence ID" value="NZ_WPHG01000002.1"/>
</dbReference>
<organism evidence="2 3">
    <name type="scientific">Nitratireductor arenosus</name>
    <dbReference type="NCBI Taxonomy" id="2682096"/>
    <lineage>
        <taxon>Bacteria</taxon>
        <taxon>Pseudomonadati</taxon>
        <taxon>Pseudomonadota</taxon>
        <taxon>Alphaproteobacteria</taxon>
        <taxon>Hyphomicrobiales</taxon>
        <taxon>Phyllobacteriaceae</taxon>
        <taxon>Nitratireductor</taxon>
    </lineage>
</organism>
<protein>
    <recommendedName>
        <fullName evidence="1">Swt1-like HEPN domain-containing protein</fullName>
    </recommendedName>
</protein>
<dbReference type="InterPro" id="IPR041650">
    <property type="entry name" value="HEPN_Swt1"/>
</dbReference>
<sequence>MSDVELFVLKNAVITRNLRSLFTRQNMGSTRGTLEAQADSLVSDYLKQVDFEIVAAAERMSEFYKLFYALENDIRDLIESALLESKGEDWWETAIPQFVRDNAKKNYDKEAGEGLPPRSDRLIHYTTFGELSEIIKENWELFSGMFSNASRNRVLRVLNRLNLVRGPIAHCNFLPEEEAIRLKLAIRDWYKLME</sequence>
<gene>
    <name evidence="2" type="ORF">GN330_07230</name>
</gene>
<evidence type="ECO:0000313" key="2">
    <source>
        <dbReference type="EMBL" id="MVA97039.1"/>
    </source>
</evidence>
<accession>A0A844QGZ8</accession>
<evidence type="ECO:0000259" key="1">
    <source>
        <dbReference type="Pfam" id="PF18731"/>
    </source>
</evidence>
<dbReference type="AlphaFoldDB" id="A0A844QGZ8"/>
<evidence type="ECO:0000313" key="3">
    <source>
        <dbReference type="Proteomes" id="UP000463224"/>
    </source>
</evidence>
<feature type="domain" description="Swt1-like HEPN" evidence="1">
    <location>
        <begin position="65"/>
        <end position="192"/>
    </location>
</feature>
<proteinExistence type="predicted"/>
<dbReference type="Proteomes" id="UP000463224">
    <property type="component" value="Unassembled WGS sequence"/>
</dbReference>
<comment type="caution">
    <text evidence="2">The sequence shown here is derived from an EMBL/GenBank/DDBJ whole genome shotgun (WGS) entry which is preliminary data.</text>
</comment>
<reference evidence="2 3" key="1">
    <citation type="submission" date="2019-12" db="EMBL/GenBank/DDBJ databases">
        <title>Nitratireductor arenosus sp. nov., Isolated from sea sand, Jeju island, South Korea.</title>
        <authorList>
            <person name="Kim W."/>
        </authorList>
    </citation>
    <scope>NUCLEOTIDE SEQUENCE [LARGE SCALE GENOMIC DNA]</scope>
    <source>
        <strain evidence="2 3">CAU 1489</strain>
    </source>
</reference>
<dbReference type="Pfam" id="PF18731">
    <property type="entry name" value="HEPN_Swt1"/>
    <property type="match status" value="1"/>
</dbReference>
<keyword evidence="3" id="KW-1185">Reference proteome</keyword>
<name>A0A844QGZ8_9HYPH</name>